<keyword evidence="4 7" id="KW-0812">Transmembrane</keyword>
<feature type="transmembrane region" description="Helical" evidence="7">
    <location>
        <begin position="153"/>
        <end position="177"/>
    </location>
</feature>
<evidence type="ECO:0000256" key="3">
    <source>
        <dbReference type="ARBA" id="ARBA00022475"/>
    </source>
</evidence>
<evidence type="ECO:0000256" key="5">
    <source>
        <dbReference type="ARBA" id="ARBA00022989"/>
    </source>
</evidence>
<sequence>MSSRTGIWLQFCGAAILCGGFVTPIALGFWETLLPAFGILPAIGADRFSLNAWTALAALPGVWTSLRLTVFTGLLSTLLSLGLAVAFCASVHGRVGAWRAERVLSPLLAAPHAAMAIGIAFLIAPSGWLARLFSPWATAWTVPPGFTTVHDPASLSLVLGLVVKEVPFLLLVIIAALNQVSARQQLAAGRALGYGHGVIWIKIIFPQVYRQIRLPVYAVLAFALSVVDMAIILGPSNPPVLSVAAMRWFMAADVDLLLPGAAASILQIAVVVAGISGWWLSEKLVAAAGRAVIRRGGRGLESEPLIRFATVCVLALLAAGFAAILSLIIWSFTWRWSFPDVMPSSFTTSIWVQSAGGWLQALANTAGLGFGSTLLSLLLAILWLEGEDRSGRRLLPGAPVMLYLPLFLPQIGFLYGLQVTFLRAGIDGSLAAVLWGHTLFVFPYVMLALSDPWRALDRRYVRTAAALGASPLRTLFRLKLPLLLRPLLAATAIGFAVSAAQYLPTLFLGAGRIATLTTEAVTLSSGGDRRIIGVYAALQALVPLLVYGVAFSLPGMVYADRRELNGVTV</sequence>
<evidence type="ECO:0000259" key="8">
    <source>
        <dbReference type="PROSITE" id="PS50928"/>
    </source>
</evidence>
<dbReference type="PANTHER" id="PTHR30183:SF6">
    <property type="entry name" value="INNER MEMBRANE ABC TRANSPORTER PERMEASE PROTEIN YNJC"/>
    <property type="match status" value="1"/>
</dbReference>
<keyword evidence="3" id="KW-1003">Cell membrane</keyword>
<dbReference type="RefSeq" id="WP_129331596.1">
    <property type="nucleotide sequence ID" value="NZ_SDVB01000191.1"/>
</dbReference>
<dbReference type="GO" id="GO:0005886">
    <property type="term" value="C:plasma membrane"/>
    <property type="evidence" value="ECO:0007669"/>
    <property type="project" value="UniProtKB-SubCell"/>
</dbReference>
<dbReference type="Proteomes" id="UP000291088">
    <property type="component" value="Unassembled WGS sequence"/>
</dbReference>
<feature type="transmembrane region" description="Helical" evidence="7">
    <location>
        <begin position="305"/>
        <end position="332"/>
    </location>
</feature>
<dbReference type="AlphaFoldDB" id="A0A4Q2TE60"/>
<protein>
    <submittedName>
        <fullName evidence="9">ABC transporter permease</fullName>
    </submittedName>
</protein>
<feature type="transmembrane region" description="Helical" evidence="7">
    <location>
        <begin position="396"/>
        <end position="417"/>
    </location>
</feature>
<feature type="transmembrane region" description="Helical" evidence="7">
    <location>
        <begin position="482"/>
        <end position="503"/>
    </location>
</feature>
<feature type="domain" description="ABC transmembrane type-1" evidence="8">
    <location>
        <begin position="62"/>
        <end position="277"/>
    </location>
</feature>
<dbReference type="GO" id="GO:0055085">
    <property type="term" value="P:transmembrane transport"/>
    <property type="evidence" value="ECO:0007669"/>
    <property type="project" value="InterPro"/>
</dbReference>
<dbReference type="EMBL" id="SDVB01000191">
    <property type="protein sequence ID" value="RYC15655.1"/>
    <property type="molecule type" value="Genomic_DNA"/>
</dbReference>
<feature type="transmembrane region" description="Helical" evidence="7">
    <location>
        <begin position="429"/>
        <end position="449"/>
    </location>
</feature>
<evidence type="ECO:0000313" key="9">
    <source>
        <dbReference type="EMBL" id="RYC15655.1"/>
    </source>
</evidence>
<feature type="transmembrane region" description="Helical" evidence="7">
    <location>
        <begin position="532"/>
        <end position="553"/>
    </location>
</feature>
<dbReference type="OrthoDB" id="7852521at2"/>
<gene>
    <name evidence="9" type="ORF">EUU22_08515</name>
</gene>
<comment type="subcellular location">
    <subcellularLocation>
        <location evidence="1">Cell membrane</location>
        <topology evidence="1">Multi-pass membrane protein</topology>
    </subcellularLocation>
</comment>
<feature type="transmembrane region" description="Helical" evidence="7">
    <location>
        <begin position="68"/>
        <end position="91"/>
    </location>
</feature>
<feature type="transmembrane region" description="Helical" evidence="7">
    <location>
        <begin position="7"/>
        <end position="30"/>
    </location>
</feature>
<feature type="transmembrane region" description="Helical" evidence="7">
    <location>
        <begin position="361"/>
        <end position="384"/>
    </location>
</feature>
<feature type="transmembrane region" description="Helical" evidence="7">
    <location>
        <begin position="256"/>
        <end position="280"/>
    </location>
</feature>
<accession>A0A4Q2TE60</accession>
<dbReference type="Gene3D" id="1.10.3720.10">
    <property type="entry name" value="MetI-like"/>
    <property type="match status" value="2"/>
</dbReference>
<keyword evidence="5 7" id="KW-1133">Transmembrane helix</keyword>
<evidence type="ECO:0000256" key="7">
    <source>
        <dbReference type="SAM" id="Phobius"/>
    </source>
</evidence>
<feature type="transmembrane region" description="Helical" evidence="7">
    <location>
        <begin position="103"/>
        <end position="124"/>
    </location>
</feature>
<dbReference type="PANTHER" id="PTHR30183">
    <property type="entry name" value="MOLYBDENUM TRANSPORT SYSTEM PERMEASE PROTEIN MODB"/>
    <property type="match status" value="1"/>
</dbReference>
<keyword evidence="2" id="KW-0813">Transport</keyword>
<keyword evidence="10" id="KW-1185">Reference proteome</keyword>
<comment type="caution">
    <text evidence="9">The sequence shown here is derived from an EMBL/GenBank/DDBJ whole genome shotgun (WGS) entry which is preliminary data.</text>
</comment>
<proteinExistence type="predicted"/>
<dbReference type="InterPro" id="IPR000515">
    <property type="entry name" value="MetI-like"/>
</dbReference>
<feature type="transmembrane region" description="Helical" evidence="7">
    <location>
        <begin position="214"/>
        <end position="236"/>
    </location>
</feature>
<organism evidence="9 10">
    <name type="scientific">Ciceribacter ferrooxidans</name>
    <dbReference type="NCBI Taxonomy" id="2509717"/>
    <lineage>
        <taxon>Bacteria</taxon>
        <taxon>Pseudomonadati</taxon>
        <taxon>Pseudomonadota</taxon>
        <taxon>Alphaproteobacteria</taxon>
        <taxon>Hyphomicrobiales</taxon>
        <taxon>Rhizobiaceae</taxon>
        <taxon>Ciceribacter</taxon>
    </lineage>
</organism>
<evidence type="ECO:0000313" key="10">
    <source>
        <dbReference type="Proteomes" id="UP000291088"/>
    </source>
</evidence>
<evidence type="ECO:0000256" key="1">
    <source>
        <dbReference type="ARBA" id="ARBA00004651"/>
    </source>
</evidence>
<keyword evidence="6 7" id="KW-0472">Membrane</keyword>
<name>A0A4Q2TE60_9HYPH</name>
<evidence type="ECO:0000256" key="4">
    <source>
        <dbReference type="ARBA" id="ARBA00022692"/>
    </source>
</evidence>
<dbReference type="SUPFAM" id="SSF161098">
    <property type="entry name" value="MetI-like"/>
    <property type="match status" value="2"/>
</dbReference>
<feature type="domain" description="ABC transmembrane type-1" evidence="8">
    <location>
        <begin position="362"/>
        <end position="553"/>
    </location>
</feature>
<reference evidence="9 10" key="1">
    <citation type="submission" date="2019-01" db="EMBL/GenBank/DDBJ databases">
        <authorList>
            <person name="Deng T."/>
        </authorList>
    </citation>
    <scope>NUCLEOTIDE SEQUENCE [LARGE SCALE GENOMIC DNA]</scope>
    <source>
        <strain evidence="9 10">F8825</strain>
    </source>
</reference>
<evidence type="ECO:0000256" key="2">
    <source>
        <dbReference type="ARBA" id="ARBA00022448"/>
    </source>
</evidence>
<dbReference type="PROSITE" id="PS50928">
    <property type="entry name" value="ABC_TM1"/>
    <property type="match status" value="2"/>
</dbReference>
<evidence type="ECO:0000256" key="6">
    <source>
        <dbReference type="ARBA" id="ARBA00023136"/>
    </source>
</evidence>
<dbReference type="InterPro" id="IPR035906">
    <property type="entry name" value="MetI-like_sf"/>
</dbReference>